<keyword evidence="2" id="KW-1133">Transmembrane helix</keyword>
<proteinExistence type="predicted"/>
<gene>
    <name evidence="4" type="primary">LOC113213192</name>
</gene>
<accession>A0A9C6WRJ4</accession>
<dbReference type="GeneID" id="113213192"/>
<organism evidence="3 4">
    <name type="scientific">Frankliniella occidentalis</name>
    <name type="common">Western flower thrips</name>
    <name type="synonym">Euthrips occidentalis</name>
    <dbReference type="NCBI Taxonomy" id="133901"/>
    <lineage>
        <taxon>Eukaryota</taxon>
        <taxon>Metazoa</taxon>
        <taxon>Ecdysozoa</taxon>
        <taxon>Arthropoda</taxon>
        <taxon>Hexapoda</taxon>
        <taxon>Insecta</taxon>
        <taxon>Pterygota</taxon>
        <taxon>Neoptera</taxon>
        <taxon>Paraneoptera</taxon>
        <taxon>Thysanoptera</taxon>
        <taxon>Terebrantia</taxon>
        <taxon>Thripoidea</taxon>
        <taxon>Thripidae</taxon>
        <taxon>Frankliniella</taxon>
    </lineage>
</organism>
<evidence type="ECO:0000313" key="3">
    <source>
        <dbReference type="Proteomes" id="UP000504606"/>
    </source>
</evidence>
<dbReference type="RefSeq" id="XP_052125582.1">
    <property type="nucleotide sequence ID" value="XM_052269622.1"/>
</dbReference>
<keyword evidence="3" id="KW-1185">Reference proteome</keyword>
<evidence type="ECO:0000313" key="4">
    <source>
        <dbReference type="RefSeq" id="XP_052125582.1"/>
    </source>
</evidence>
<feature type="transmembrane region" description="Helical" evidence="2">
    <location>
        <begin position="223"/>
        <end position="240"/>
    </location>
</feature>
<keyword evidence="2" id="KW-0472">Membrane</keyword>
<dbReference type="Proteomes" id="UP000504606">
    <property type="component" value="Unplaced"/>
</dbReference>
<keyword evidence="2" id="KW-0812">Transmembrane</keyword>
<dbReference type="AlphaFoldDB" id="A0A9C6WRJ4"/>
<feature type="region of interest" description="Disordered" evidence="1">
    <location>
        <begin position="25"/>
        <end position="57"/>
    </location>
</feature>
<sequence length="246" mass="25485">MPPSRPPKTPSSSDTARSEHLAVVPADGGACAHGGLPDRRDEDNDSADTWSTSAGSVASDLDDDAVVATTAGALRGVAVEGSSDVHIGGTHTHVHAAPGSQVTLALTASNPPALTATGRQGRQPPAAAGQDGVIANPPLPATVQDLRPPTAALQETTAQDQCPPVELEGIVVQGQQPPAVPQATVQHQYQHEGGLVARAMWRALTWREAYWKLHFGFFLCKKLGGALVATGIVGVILWILPYQTSS</sequence>
<protein>
    <submittedName>
        <fullName evidence="4">Uncharacterized protein LOC113213192 isoform X2</fullName>
    </submittedName>
</protein>
<reference evidence="4" key="1">
    <citation type="submission" date="2025-08" db="UniProtKB">
        <authorList>
            <consortium name="RefSeq"/>
        </authorList>
    </citation>
    <scope>IDENTIFICATION</scope>
    <source>
        <tissue evidence="4">Whole organism</tissue>
    </source>
</reference>
<feature type="region of interest" description="Disordered" evidence="1">
    <location>
        <begin position="113"/>
        <end position="137"/>
    </location>
</feature>
<evidence type="ECO:0000256" key="1">
    <source>
        <dbReference type="SAM" id="MobiDB-lite"/>
    </source>
</evidence>
<name>A0A9C6WRJ4_FRAOC</name>
<evidence type="ECO:0000256" key="2">
    <source>
        <dbReference type="SAM" id="Phobius"/>
    </source>
</evidence>